<keyword evidence="2" id="KW-1185">Reference proteome</keyword>
<proteinExistence type="predicted"/>
<name>A0ABY9KB79_9HYPH</name>
<reference evidence="1 2" key="1">
    <citation type="submission" date="2023-08" db="EMBL/GenBank/DDBJ databases">
        <title>Pathogen: clinical or host-associated sample.</title>
        <authorList>
            <person name="Hergert J."/>
            <person name="Casey R."/>
            <person name="Wagner J."/>
            <person name="Young E.L."/>
            <person name="Oakeson K.F."/>
        </authorList>
    </citation>
    <scope>NUCLEOTIDE SEQUENCE [LARGE SCALE GENOMIC DNA]</scope>
    <source>
        <strain evidence="1 2">UPHL-collab-2</strain>
        <plasmid evidence="1 2">unnamed1</plasmid>
    </source>
</reference>
<protein>
    <submittedName>
        <fullName evidence="1">Uncharacterized protein</fullName>
    </submittedName>
</protein>
<geneLocation type="plasmid" evidence="1 2">
    <name>unnamed1</name>
</geneLocation>
<dbReference type="EMBL" id="CP132315">
    <property type="protein sequence ID" value="WLS05768.1"/>
    <property type="molecule type" value="Genomic_DNA"/>
</dbReference>
<gene>
    <name evidence="1" type="ORF">Q9315_18000</name>
</gene>
<keyword evidence="1" id="KW-0614">Plasmid</keyword>
<evidence type="ECO:0000313" key="1">
    <source>
        <dbReference type="EMBL" id="WLS05768.1"/>
    </source>
</evidence>
<dbReference type="Proteomes" id="UP001225788">
    <property type="component" value="Plasmid unnamed1"/>
</dbReference>
<sequence>MAPIQNLFSVVCGFKMELAARVILARARAKPPAVNPKVNTVTSGAFWAIVKAVDSGRSQ</sequence>
<accession>A0ABY9KB79</accession>
<evidence type="ECO:0000313" key="2">
    <source>
        <dbReference type="Proteomes" id="UP001225788"/>
    </source>
</evidence>
<dbReference type="RefSeq" id="WP_306162181.1">
    <property type="nucleotide sequence ID" value="NZ_CP132315.1"/>
</dbReference>
<organism evidence="1 2">
    <name type="scientific">Shinella oryzae</name>
    <dbReference type="NCBI Taxonomy" id="2871820"/>
    <lineage>
        <taxon>Bacteria</taxon>
        <taxon>Pseudomonadati</taxon>
        <taxon>Pseudomonadota</taxon>
        <taxon>Alphaproteobacteria</taxon>
        <taxon>Hyphomicrobiales</taxon>
        <taxon>Rhizobiaceae</taxon>
        <taxon>Shinella</taxon>
    </lineage>
</organism>